<name>A0ABN8ZC12_RANTA</name>
<evidence type="ECO:0000313" key="3">
    <source>
        <dbReference type="Proteomes" id="UP001176941"/>
    </source>
</evidence>
<evidence type="ECO:0000313" key="2">
    <source>
        <dbReference type="EMBL" id="CAI9171442.1"/>
    </source>
</evidence>
<protein>
    <submittedName>
        <fullName evidence="2">Uncharacterized protein</fullName>
    </submittedName>
</protein>
<dbReference type="EMBL" id="OX459966">
    <property type="protein sequence ID" value="CAI9171442.1"/>
    <property type="molecule type" value="Genomic_DNA"/>
</dbReference>
<gene>
    <name evidence="2" type="ORF">MRATA1EN1_LOCUS20404</name>
</gene>
<keyword evidence="3" id="KW-1185">Reference proteome</keyword>
<organism evidence="2 3">
    <name type="scientific">Rangifer tarandus platyrhynchus</name>
    <name type="common">Svalbard reindeer</name>
    <dbReference type="NCBI Taxonomy" id="3082113"/>
    <lineage>
        <taxon>Eukaryota</taxon>
        <taxon>Metazoa</taxon>
        <taxon>Chordata</taxon>
        <taxon>Craniata</taxon>
        <taxon>Vertebrata</taxon>
        <taxon>Euteleostomi</taxon>
        <taxon>Mammalia</taxon>
        <taxon>Eutheria</taxon>
        <taxon>Laurasiatheria</taxon>
        <taxon>Artiodactyla</taxon>
        <taxon>Ruminantia</taxon>
        <taxon>Pecora</taxon>
        <taxon>Cervidae</taxon>
        <taxon>Odocoileinae</taxon>
        <taxon>Rangifer</taxon>
    </lineage>
</organism>
<feature type="region of interest" description="Disordered" evidence="1">
    <location>
        <begin position="29"/>
        <end position="55"/>
    </location>
</feature>
<accession>A0ABN8ZC12</accession>
<sequence length="113" mass="12316">MQWQEPVFSSDKGLSVVFIFLSSSSAKEWECPRGVGPRATHPSPHATSSDRGQGLGPSLWLWKSLPGPQIPAVRGSWEPLKAGPALSNFPLSRPRSCPPPWLRLLAVSLWFGA</sequence>
<evidence type="ECO:0000256" key="1">
    <source>
        <dbReference type="SAM" id="MobiDB-lite"/>
    </source>
</evidence>
<dbReference type="Proteomes" id="UP001176941">
    <property type="component" value="Chromosome 30"/>
</dbReference>
<reference evidence="2" key="1">
    <citation type="submission" date="2023-04" db="EMBL/GenBank/DDBJ databases">
        <authorList>
            <consortium name="ELIXIR-Norway"/>
        </authorList>
    </citation>
    <scope>NUCLEOTIDE SEQUENCE [LARGE SCALE GENOMIC DNA]</scope>
</reference>
<proteinExistence type="predicted"/>